<dbReference type="PANTHER" id="PTHR43078:SF6">
    <property type="entry name" value="UDP-GLUCURONIC ACID DECARBOXYLASE 1"/>
    <property type="match status" value="1"/>
</dbReference>
<feature type="domain" description="NAD-dependent epimerase/dehydratase" evidence="13">
    <location>
        <begin position="11"/>
        <end position="247"/>
    </location>
</feature>
<keyword evidence="10" id="KW-0325">Glycoprotein</keyword>
<proteinExistence type="predicted"/>
<evidence type="ECO:0000256" key="3">
    <source>
        <dbReference type="ARBA" id="ARBA00022692"/>
    </source>
</evidence>
<sequence length="311" mass="34363">MAQNATGQQTVLITGGAGFIGSHLCARMLDEGHRVICLDSFLTGHRKTIEKHLDDENFTLIKADIIQLPRIEGPVDRIYNMACAASPPLYQADPVHTLMTNVIGVNNLLVLAAEKNARFLQASTSEVYGDPLVHPQSEDYWGNVSCTGPRACYDEGKRSAETLCFEYLRAGKVDTRVARLFNTYGAHMRPDDGRIVSNLICQALSGVPLTIYGSGQQTRSFCYVSDLVDGLIALMEYGVNPEVPINLGNPGEFTIMELASMVREKIPESPDLVFMPLPVDDPQRRRPDIKRARELLGWSPRIDLNTGLDKT</sequence>
<dbReference type="GO" id="GO:0033320">
    <property type="term" value="P:UDP-D-xylose biosynthetic process"/>
    <property type="evidence" value="ECO:0007669"/>
    <property type="project" value="UniProtKB-UniPathway"/>
</dbReference>
<evidence type="ECO:0000256" key="6">
    <source>
        <dbReference type="ARBA" id="ARBA00022989"/>
    </source>
</evidence>
<dbReference type="CDD" id="cd05230">
    <property type="entry name" value="UGD_SDR_e"/>
    <property type="match status" value="1"/>
</dbReference>
<comment type="cofactor">
    <cofactor evidence="1">
        <name>NAD(+)</name>
        <dbReference type="ChEBI" id="CHEBI:57540"/>
    </cofactor>
</comment>
<keyword evidence="3" id="KW-0812">Transmembrane</keyword>
<dbReference type="FunFam" id="3.40.50.720:FF:000065">
    <property type="entry name" value="UDP-glucuronic acid decarboxylase 1"/>
    <property type="match status" value="1"/>
</dbReference>
<keyword evidence="7" id="KW-0520">NAD</keyword>
<organism evidence="14 15">
    <name type="scientific">Paracoccus aestuarii</name>
    <dbReference type="NCBI Taxonomy" id="453842"/>
    <lineage>
        <taxon>Bacteria</taxon>
        <taxon>Pseudomonadati</taxon>
        <taxon>Pseudomonadota</taxon>
        <taxon>Alphaproteobacteria</taxon>
        <taxon>Rhodobacterales</taxon>
        <taxon>Paracoccaceae</taxon>
        <taxon>Paracoccus</taxon>
    </lineage>
</organism>
<evidence type="ECO:0000259" key="13">
    <source>
        <dbReference type="Pfam" id="PF01370"/>
    </source>
</evidence>
<dbReference type="UniPathway" id="UPA00796">
    <property type="reaction ID" value="UER00771"/>
</dbReference>
<dbReference type="GO" id="GO:0042732">
    <property type="term" value="P:D-xylose metabolic process"/>
    <property type="evidence" value="ECO:0007669"/>
    <property type="project" value="InterPro"/>
</dbReference>
<evidence type="ECO:0000256" key="12">
    <source>
        <dbReference type="ARBA" id="ARBA00037859"/>
    </source>
</evidence>
<keyword evidence="15" id="KW-1185">Reference proteome</keyword>
<evidence type="ECO:0000256" key="11">
    <source>
        <dbReference type="ARBA" id="ARBA00023239"/>
    </source>
</evidence>
<name>A0A418ZP42_9RHOB</name>
<keyword evidence="11" id="KW-0456">Lyase</keyword>
<evidence type="ECO:0000256" key="9">
    <source>
        <dbReference type="ARBA" id="ARBA00023136"/>
    </source>
</evidence>
<keyword evidence="6" id="KW-1133">Transmembrane helix</keyword>
<protein>
    <submittedName>
        <fullName evidence="14">SDR family oxidoreductase</fullName>
    </submittedName>
</protein>
<evidence type="ECO:0000256" key="8">
    <source>
        <dbReference type="ARBA" id="ARBA00023034"/>
    </source>
</evidence>
<dbReference type="Pfam" id="PF01370">
    <property type="entry name" value="Epimerase"/>
    <property type="match status" value="1"/>
</dbReference>
<evidence type="ECO:0000256" key="10">
    <source>
        <dbReference type="ARBA" id="ARBA00023180"/>
    </source>
</evidence>
<accession>A0A418ZP42</accession>
<dbReference type="SUPFAM" id="SSF51735">
    <property type="entry name" value="NAD(P)-binding Rossmann-fold domains"/>
    <property type="match status" value="1"/>
</dbReference>
<dbReference type="EMBL" id="QZEV01000240">
    <property type="protein sequence ID" value="RJK92499.1"/>
    <property type="molecule type" value="Genomic_DNA"/>
</dbReference>
<dbReference type="PANTHER" id="PTHR43078">
    <property type="entry name" value="UDP-GLUCURONIC ACID DECARBOXYLASE-RELATED"/>
    <property type="match status" value="1"/>
</dbReference>
<dbReference type="RefSeq" id="WP_147388211.1">
    <property type="nucleotide sequence ID" value="NZ_QZEV01000240.1"/>
</dbReference>
<reference evidence="14 15" key="1">
    <citation type="submission" date="2018-09" db="EMBL/GenBank/DDBJ databases">
        <title>Paracoccus onubensis nov. sp. a moderate halophilic bacterium isolated from Gruta de las Maravillas (Aracena, Spain).</title>
        <authorList>
            <person name="Jurado V."/>
            <person name="Gutierrez-Patricio S."/>
            <person name="Gonzalez-Pimentel J.L."/>
            <person name="Laiz L."/>
            <person name="Saiz-Jimenez C."/>
        </authorList>
    </citation>
    <scope>NUCLEOTIDE SEQUENCE [LARGE SCALE GENOMIC DNA]</scope>
    <source>
        <strain evidence="14 15">DSM 19484</strain>
    </source>
</reference>
<gene>
    <name evidence="14" type="ORF">D3P06_19165</name>
</gene>
<dbReference type="GO" id="GO:0048040">
    <property type="term" value="F:UDP-glucuronate decarboxylase activity"/>
    <property type="evidence" value="ECO:0007669"/>
    <property type="project" value="TreeGrafter"/>
</dbReference>
<dbReference type="OrthoDB" id="9801785at2"/>
<feature type="non-terminal residue" evidence="14">
    <location>
        <position position="311"/>
    </location>
</feature>
<dbReference type="Proteomes" id="UP000285530">
    <property type="component" value="Unassembled WGS sequence"/>
</dbReference>
<evidence type="ECO:0000256" key="2">
    <source>
        <dbReference type="ARBA" id="ARBA00004323"/>
    </source>
</evidence>
<evidence type="ECO:0000313" key="14">
    <source>
        <dbReference type="EMBL" id="RJK92499.1"/>
    </source>
</evidence>
<dbReference type="InterPro" id="IPR044516">
    <property type="entry name" value="UXS-like"/>
</dbReference>
<dbReference type="GO" id="GO:0070403">
    <property type="term" value="F:NAD+ binding"/>
    <property type="evidence" value="ECO:0007669"/>
    <property type="project" value="InterPro"/>
</dbReference>
<evidence type="ECO:0000313" key="15">
    <source>
        <dbReference type="Proteomes" id="UP000285530"/>
    </source>
</evidence>
<dbReference type="InterPro" id="IPR036291">
    <property type="entry name" value="NAD(P)-bd_dom_sf"/>
</dbReference>
<evidence type="ECO:0000256" key="1">
    <source>
        <dbReference type="ARBA" id="ARBA00001911"/>
    </source>
</evidence>
<dbReference type="GO" id="GO:0005737">
    <property type="term" value="C:cytoplasm"/>
    <property type="evidence" value="ECO:0007669"/>
    <property type="project" value="TreeGrafter"/>
</dbReference>
<dbReference type="InterPro" id="IPR001509">
    <property type="entry name" value="Epimerase_deHydtase"/>
</dbReference>
<keyword evidence="9" id="KW-0472">Membrane</keyword>
<comment type="caution">
    <text evidence="14">The sequence shown here is derived from an EMBL/GenBank/DDBJ whole genome shotgun (WGS) entry which is preliminary data.</text>
</comment>
<dbReference type="Gene3D" id="3.40.50.720">
    <property type="entry name" value="NAD(P)-binding Rossmann-like Domain"/>
    <property type="match status" value="1"/>
</dbReference>
<keyword evidence="8" id="KW-0333">Golgi apparatus</keyword>
<dbReference type="AlphaFoldDB" id="A0A418ZP42"/>
<evidence type="ECO:0000256" key="4">
    <source>
        <dbReference type="ARBA" id="ARBA00022793"/>
    </source>
</evidence>
<keyword evidence="4" id="KW-0210">Decarboxylase</keyword>
<evidence type="ECO:0000256" key="7">
    <source>
        <dbReference type="ARBA" id="ARBA00023027"/>
    </source>
</evidence>
<evidence type="ECO:0000256" key="5">
    <source>
        <dbReference type="ARBA" id="ARBA00022968"/>
    </source>
</evidence>
<keyword evidence="5" id="KW-0735">Signal-anchor</keyword>
<comment type="subcellular location">
    <subcellularLocation>
        <location evidence="2">Golgi apparatus membrane</location>
        <topology evidence="2">Single-pass type II membrane protein</topology>
    </subcellularLocation>
    <subcellularLocation>
        <location evidence="12">Golgi apparatus</location>
        <location evidence="12">Golgi stack membrane</location>
    </subcellularLocation>
</comment>